<dbReference type="Pfam" id="PF00590">
    <property type="entry name" value="TP_methylase"/>
    <property type="match status" value="1"/>
</dbReference>
<dbReference type="CDD" id="cd11642">
    <property type="entry name" value="SUMT"/>
    <property type="match status" value="1"/>
</dbReference>
<dbReference type="FunFam" id="3.40.1010.10:FF:000001">
    <property type="entry name" value="Siroheme synthase"/>
    <property type="match status" value="1"/>
</dbReference>
<feature type="active site" description="Proton donor" evidence="13">
    <location>
        <position position="183"/>
    </location>
</feature>
<keyword evidence="7" id="KW-0560">Oxidoreductase</keyword>
<dbReference type="GO" id="GO:0032259">
    <property type="term" value="P:methylation"/>
    <property type="evidence" value="ECO:0007669"/>
    <property type="project" value="UniProtKB-KW"/>
</dbReference>
<dbReference type="PANTHER" id="PTHR45790:SF1">
    <property type="entry name" value="SIROHEME SYNTHASE"/>
    <property type="match status" value="1"/>
</dbReference>
<dbReference type="InterPro" id="IPR036291">
    <property type="entry name" value="NAD(P)-bd_dom_sf"/>
</dbReference>
<dbReference type="Proteomes" id="UP000285123">
    <property type="component" value="Unassembled WGS sequence"/>
</dbReference>
<gene>
    <name evidence="15" type="ORF">SAHL_16005</name>
</gene>
<dbReference type="GO" id="GO:0051266">
    <property type="term" value="F:sirohydrochlorin ferrochelatase activity"/>
    <property type="evidence" value="ECO:0007669"/>
    <property type="project" value="InterPro"/>
</dbReference>
<proteinExistence type="inferred from homology"/>
<organism evidence="15 16">
    <name type="scientific">Salinisphaera orenii YIM 95161</name>
    <dbReference type="NCBI Taxonomy" id="1051139"/>
    <lineage>
        <taxon>Bacteria</taxon>
        <taxon>Pseudomonadati</taxon>
        <taxon>Pseudomonadota</taxon>
        <taxon>Gammaproteobacteria</taxon>
        <taxon>Salinisphaerales</taxon>
        <taxon>Salinisphaeraceae</taxon>
        <taxon>Salinisphaera</taxon>
    </lineage>
</organism>
<evidence type="ECO:0000256" key="4">
    <source>
        <dbReference type="ARBA" id="ARBA00022603"/>
    </source>
</evidence>
<keyword evidence="3" id="KW-0169">Cobalamin biosynthesis</keyword>
<keyword evidence="9" id="KW-0627">Porphyrin biosynthesis</keyword>
<dbReference type="SUPFAM" id="SSF53790">
    <property type="entry name" value="Tetrapyrrole methylase"/>
    <property type="match status" value="1"/>
</dbReference>
<evidence type="ECO:0000256" key="12">
    <source>
        <dbReference type="ARBA" id="ARBA00060548"/>
    </source>
</evidence>
<accession>A0A423PE55</accession>
<dbReference type="GO" id="GO:0009236">
    <property type="term" value="P:cobalamin biosynthetic process"/>
    <property type="evidence" value="ECO:0007669"/>
    <property type="project" value="UniProtKB-KW"/>
</dbReference>
<reference evidence="15 16" key="1">
    <citation type="submission" date="2013-10" db="EMBL/GenBank/DDBJ databases">
        <title>Salinisphaera halophila YIM 95161 Genome Sequencing.</title>
        <authorList>
            <person name="Lai Q."/>
            <person name="Li C."/>
            <person name="Shao Z."/>
        </authorList>
    </citation>
    <scope>NUCLEOTIDE SEQUENCE [LARGE SCALE GENOMIC DNA]</scope>
    <source>
        <strain evidence="15 16">YIM 95161</strain>
    </source>
</reference>
<dbReference type="NCBIfam" id="NF004790">
    <property type="entry name" value="PRK06136.1"/>
    <property type="match status" value="1"/>
</dbReference>
<name>A0A423PE55_9GAMM</name>
<dbReference type="PIRSF" id="PIRSF036426">
    <property type="entry name" value="Sirohaem_synth"/>
    <property type="match status" value="1"/>
</dbReference>
<dbReference type="OrthoDB" id="9815856at2"/>
<dbReference type="InterPro" id="IPR000878">
    <property type="entry name" value="4pyrrol_Mease"/>
</dbReference>
<dbReference type="PANTHER" id="PTHR45790">
    <property type="entry name" value="SIROHEME SYNTHASE-RELATED"/>
    <property type="match status" value="1"/>
</dbReference>
<evidence type="ECO:0000256" key="11">
    <source>
        <dbReference type="ARBA" id="ARBA00025705"/>
    </source>
</evidence>
<evidence type="ECO:0000256" key="10">
    <source>
        <dbReference type="ARBA" id="ARBA00023268"/>
    </source>
</evidence>
<comment type="pathway">
    <text evidence="11">Porphyrin-containing compound metabolism; siroheme biosynthesis; precorrin-2 from uroporphyrinogen III: step 1/1.</text>
</comment>
<evidence type="ECO:0000313" key="16">
    <source>
        <dbReference type="Proteomes" id="UP000285123"/>
    </source>
</evidence>
<dbReference type="GO" id="GO:0004851">
    <property type="term" value="F:uroporphyrin-III C-methyltransferase activity"/>
    <property type="evidence" value="ECO:0007669"/>
    <property type="project" value="UniProtKB-EC"/>
</dbReference>
<dbReference type="InterPro" id="IPR050161">
    <property type="entry name" value="Siro_Cobalamin_biosynth"/>
</dbReference>
<protein>
    <recommendedName>
        <fullName evidence="2">uroporphyrinogen-III C-methyltransferase</fullName>
        <ecNumber evidence="2">2.1.1.107</ecNumber>
    </recommendedName>
</protein>
<comment type="caution">
    <text evidence="15">The sequence shown here is derived from an EMBL/GenBank/DDBJ whole genome shotgun (WGS) entry which is preliminary data.</text>
</comment>
<evidence type="ECO:0000313" key="15">
    <source>
        <dbReference type="EMBL" id="ROO23868.1"/>
    </source>
</evidence>
<dbReference type="InterPro" id="IPR012409">
    <property type="entry name" value="Sirohaem_synth"/>
</dbReference>
<keyword evidence="6" id="KW-0949">S-adenosyl-L-methionine</keyword>
<keyword evidence="8" id="KW-0456">Lyase</keyword>
<dbReference type="Gene3D" id="3.40.1010.10">
    <property type="entry name" value="Cobalt-precorrin-4 Transmethylase, Domain 1"/>
    <property type="match status" value="1"/>
</dbReference>
<evidence type="ECO:0000256" key="1">
    <source>
        <dbReference type="ARBA" id="ARBA00005879"/>
    </source>
</evidence>
<dbReference type="EC" id="2.1.1.107" evidence="2"/>
<dbReference type="AlphaFoldDB" id="A0A423PE55"/>
<dbReference type="EMBL" id="AYKF01000132">
    <property type="protein sequence ID" value="ROO23868.1"/>
    <property type="molecule type" value="Genomic_DNA"/>
</dbReference>
<dbReference type="InterPro" id="IPR035996">
    <property type="entry name" value="4pyrrol_Methylase_sf"/>
</dbReference>
<evidence type="ECO:0000259" key="14">
    <source>
        <dbReference type="Pfam" id="PF00590"/>
    </source>
</evidence>
<dbReference type="GO" id="GO:0043115">
    <property type="term" value="F:precorrin-2 dehydrogenase activity"/>
    <property type="evidence" value="ECO:0007669"/>
    <property type="project" value="InterPro"/>
</dbReference>
<dbReference type="InterPro" id="IPR014777">
    <property type="entry name" value="4pyrrole_Mease_sub1"/>
</dbReference>
<dbReference type="RefSeq" id="WP_123592401.1">
    <property type="nucleotide sequence ID" value="NZ_AYKF01000132.1"/>
</dbReference>
<keyword evidence="4 15" id="KW-0489">Methyltransferase</keyword>
<evidence type="ECO:0000256" key="2">
    <source>
        <dbReference type="ARBA" id="ARBA00012162"/>
    </source>
</evidence>
<dbReference type="Gene3D" id="3.40.50.720">
    <property type="entry name" value="NAD(P)-binding Rossmann-like Domain"/>
    <property type="match status" value="1"/>
</dbReference>
<comment type="pathway">
    <text evidence="12">Cofactor biosynthesis; adenosylcobalamin biosynthesis; precorrin-2 from uroporphyrinogen III: step 1/1.</text>
</comment>
<evidence type="ECO:0000256" key="3">
    <source>
        <dbReference type="ARBA" id="ARBA00022573"/>
    </source>
</evidence>
<dbReference type="NCBIfam" id="TIGR01469">
    <property type="entry name" value="cobA_cysG_Cterm"/>
    <property type="match status" value="1"/>
</dbReference>
<dbReference type="SUPFAM" id="SSF51735">
    <property type="entry name" value="NAD(P)-binding Rossmann-fold domains"/>
    <property type="match status" value="1"/>
</dbReference>
<evidence type="ECO:0000256" key="6">
    <source>
        <dbReference type="ARBA" id="ARBA00022691"/>
    </source>
</evidence>
<dbReference type="Gene3D" id="3.30.950.10">
    <property type="entry name" value="Methyltransferase, Cobalt-precorrin-4 Transmethylase, Domain 2"/>
    <property type="match status" value="1"/>
</dbReference>
<evidence type="ECO:0000256" key="13">
    <source>
        <dbReference type="PIRSR" id="PIRSR036426-1"/>
    </source>
</evidence>
<keyword evidence="10" id="KW-0511">Multifunctional enzyme</keyword>
<dbReference type="InterPro" id="IPR006366">
    <property type="entry name" value="CobA/CysG_C"/>
</dbReference>
<evidence type="ECO:0000256" key="7">
    <source>
        <dbReference type="ARBA" id="ARBA00023002"/>
    </source>
</evidence>
<feature type="active site" description="Proton acceptor" evidence="13">
    <location>
        <position position="161"/>
    </location>
</feature>
<dbReference type="Pfam" id="PF13241">
    <property type="entry name" value="NAD_binding_7"/>
    <property type="match status" value="1"/>
</dbReference>
<comment type="similarity">
    <text evidence="1">Belongs to the precorrin methyltransferase family.</text>
</comment>
<dbReference type="InterPro" id="IPR014776">
    <property type="entry name" value="4pyrrole_Mease_sub2"/>
</dbReference>
<dbReference type="GO" id="GO:0019354">
    <property type="term" value="P:siroheme biosynthetic process"/>
    <property type="evidence" value="ECO:0007669"/>
    <property type="project" value="UniProtKB-UniPathway"/>
</dbReference>
<dbReference type="UniPathway" id="UPA00262">
    <property type="reaction ID" value="UER00211"/>
</dbReference>
<sequence length="388" mass="41266">MAGLNIQLNADERPAVIGGGDRAAARPLAALARAGLTVRLCCADPEPWLRDLIESRAIDWRPRPATAADVAAARLVIAASAEPACVRDLRRLATDAGRPFHDAVTGGGDFVFEPPESTPAARDDPWQHVQVCLVGAGPGDPGLLTLDGERALRGADVVLYDRLVSPRLLSWAPAHAERVFVGKRRGHHHYRQAELNRHMIALARAGRRVLRLKGGDPFVFGRGGEELVELAAAGVATRAIPGITAGSGCATYADIPLTHRDHAAGCEFLTAHGQAGEMRHDWAALVRSRHTLVIYMGVMALTNLCPALVAHGMDPDTPAALIERGTTPEQRVLTGSVTSLPATARRHTVTSPAVLIVGSVVSLRETVRAARRGRLPDPAVDHPPVPRA</sequence>
<keyword evidence="5 15" id="KW-0808">Transferase</keyword>
<evidence type="ECO:0000256" key="8">
    <source>
        <dbReference type="ARBA" id="ARBA00023239"/>
    </source>
</evidence>
<feature type="domain" description="Tetrapyrrole methylase" evidence="14">
    <location>
        <begin position="131"/>
        <end position="340"/>
    </location>
</feature>
<dbReference type="FunFam" id="3.30.950.10:FF:000001">
    <property type="entry name" value="Siroheme synthase"/>
    <property type="match status" value="1"/>
</dbReference>
<evidence type="ECO:0000256" key="9">
    <source>
        <dbReference type="ARBA" id="ARBA00023244"/>
    </source>
</evidence>
<evidence type="ECO:0000256" key="5">
    <source>
        <dbReference type="ARBA" id="ARBA00022679"/>
    </source>
</evidence>
<dbReference type="GO" id="GO:0051287">
    <property type="term" value="F:NAD binding"/>
    <property type="evidence" value="ECO:0007669"/>
    <property type="project" value="InterPro"/>
</dbReference>